<dbReference type="PANTHER" id="PTHR24346">
    <property type="entry name" value="MAP/MICROTUBULE AFFINITY-REGULATING KINASE"/>
    <property type="match status" value="1"/>
</dbReference>
<evidence type="ECO:0000313" key="9">
    <source>
        <dbReference type="Proteomes" id="UP000002051"/>
    </source>
</evidence>
<keyword evidence="9" id="KW-1185">Reference proteome</keyword>
<dbReference type="EMBL" id="CM001223">
    <property type="protein sequence ID" value="AES77592.1"/>
    <property type="molecule type" value="Genomic_DNA"/>
</dbReference>
<dbReference type="EnsemblPlants" id="AES77592">
    <property type="protein sequence ID" value="AES77592"/>
    <property type="gene ID" value="MTR_7g012580"/>
</dbReference>
<evidence type="ECO:0000313" key="8">
    <source>
        <dbReference type="EnsemblPlants" id="AES77592"/>
    </source>
</evidence>
<dbReference type="SMART" id="SM00220">
    <property type="entry name" value="S_TKc"/>
    <property type="match status" value="1"/>
</dbReference>
<gene>
    <name evidence="7" type="ordered locus">MTR_7g012580</name>
</gene>
<evidence type="ECO:0000313" key="7">
    <source>
        <dbReference type="EMBL" id="AES77592.1"/>
    </source>
</evidence>
<evidence type="ECO:0000256" key="5">
    <source>
        <dbReference type="ARBA" id="ARBA00022840"/>
    </source>
</evidence>
<dbReference type="eggNOG" id="KOG0583">
    <property type="taxonomic scope" value="Eukaryota"/>
</dbReference>
<feature type="domain" description="Protein kinase" evidence="6">
    <location>
        <begin position="11"/>
        <end position="189"/>
    </location>
</feature>
<keyword evidence="5" id="KW-0067">ATP-binding</keyword>
<evidence type="ECO:0000256" key="1">
    <source>
        <dbReference type="ARBA" id="ARBA00022527"/>
    </source>
</evidence>
<dbReference type="GO" id="GO:0004674">
    <property type="term" value="F:protein serine/threonine kinase activity"/>
    <property type="evidence" value="ECO:0007669"/>
    <property type="project" value="UniProtKB-KW"/>
</dbReference>
<evidence type="ECO:0000256" key="4">
    <source>
        <dbReference type="ARBA" id="ARBA00022777"/>
    </source>
</evidence>
<reference evidence="7 9" key="1">
    <citation type="journal article" date="2011" name="Nature">
        <title>The Medicago genome provides insight into the evolution of rhizobial symbioses.</title>
        <authorList>
            <person name="Young N.D."/>
            <person name="Debelle F."/>
            <person name="Oldroyd G.E."/>
            <person name="Geurts R."/>
            <person name="Cannon S.B."/>
            <person name="Udvardi M.K."/>
            <person name="Benedito V.A."/>
            <person name="Mayer K.F."/>
            <person name="Gouzy J."/>
            <person name="Schoof H."/>
            <person name="Van de Peer Y."/>
            <person name="Proost S."/>
            <person name="Cook D.R."/>
            <person name="Meyers B.C."/>
            <person name="Spannagl M."/>
            <person name="Cheung F."/>
            <person name="De Mita S."/>
            <person name="Krishnakumar V."/>
            <person name="Gundlach H."/>
            <person name="Zhou S."/>
            <person name="Mudge J."/>
            <person name="Bharti A.K."/>
            <person name="Murray J.D."/>
            <person name="Naoumkina M.A."/>
            <person name="Rosen B."/>
            <person name="Silverstein K.A."/>
            <person name="Tang H."/>
            <person name="Rombauts S."/>
            <person name="Zhao P.X."/>
            <person name="Zhou P."/>
            <person name="Barbe V."/>
            <person name="Bardou P."/>
            <person name="Bechner M."/>
            <person name="Bellec A."/>
            <person name="Berger A."/>
            <person name="Berges H."/>
            <person name="Bidwell S."/>
            <person name="Bisseling T."/>
            <person name="Choisne N."/>
            <person name="Couloux A."/>
            <person name="Denny R."/>
            <person name="Deshpande S."/>
            <person name="Dai X."/>
            <person name="Doyle J.J."/>
            <person name="Dudez A.M."/>
            <person name="Farmer A.D."/>
            <person name="Fouteau S."/>
            <person name="Franken C."/>
            <person name="Gibelin C."/>
            <person name="Gish J."/>
            <person name="Goldstein S."/>
            <person name="Gonzalez A.J."/>
            <person name="Green P.J."/>
            <person name="Hallab A."/>
            <person name="Hartog M."/>
            <person name="Hua A."/>
            <person name="Humphray S.J."/>
            <person name="Jeong D.H."/>
            <person name="Jing Y."/>
            <person name="Jocker A."/>
            <person name="Kenton S.M."/>
            <person name="Kim D.J."/>
            <person name="Klee K."/>
            <person name="Lai H."/>
            <person name="Lang C."/>
            <person name="Lin S."/>
            <person name="Macmil S.L."/>
            <person name="Magdelenat G."/>
            <person name="Matthews L."/>
            <person name="McCorrison J."/>
            <person name="Monaghan E.L."/>
            <person name="Mun J.H."/>
            <person name="Najar F.Z."/>
            <person name="Nicholson C."/>
            <person name="Noirot C."/>
            <person name="O'Bleness M."/>
            <person name="Paule C.R."/>
            <person name="Poulain J."/>
            <person name="Prion F."/>
            <person name="Qin B."/>
            <person name="Qu C."/>
            <person name="Retzel E.F."/>
            <person name="Riddle C."/>
            <person name="Sallet E."/>
            <person name="Samain S."/>
            <person name="Samson N."/>
            <person name="Sanders I."/>
            <person name="Saurat O."/>
            <person name="Scarpelli C."/>
            <person name="Schiex T."/>
            <person name="Segurens B."/>
            <person name="Severin A.J."/>
            <person name="Sherrier D.J."/>
            <person name="Shi R."/>
            <person name="Sims S."/>
            <person name="Singer S.R."/>
            <person name="Sinharoy S."/>
            <person name="Sterck L."/>
            <person name="Viollet A."/>
            <person name="Wang B.B."/>
            <person name="Wang K."/>
            <person name="Wang M."/>
            <person name="Wang X."/>
            <person name="Warfsmann J."/>
            <person name="Weissenbach J."/>
            <person name="White D.D."/>
            <person name="White J.D."/>
            <person name="Wiley G.B."/>
            <person name="Wincker P."/>
            <person name="Xing Y."/>
            <person name="Yang L."/>
            <person name="Yao Z."/>
            <person name="Ying F."/>
            <person name="Zhai J."/>
            <person name="Zhou L."/>
            <person name="Zuber A."/>
            <person name="Denarie J."/>
            <person name="Dixon R.A."/>
            <person name="May G.D."/>
            <person name="Schwartz D.C."/>
            <person name="Rogers J."/>
            <person name="Quetier F."/>
            <person name="Town C.D."/>
            <person name="Roe B.A."/>
        </authorList>
    </citation>
    <scope>NUCLEOTIDE SEQUENCE [LARGE SCALE GENOMIC DNA]</scope>
    <source>
        <strain evidence="7">A17</strain>
        <strain evidence="8 9">cv. Jemalong A17</strain>
    </source>
</reference>
<dbReference type="HOGENOM" id="CLU_1436439_0_0_1"/>
<dbReference type="PaxDb" id="3880-AES77592"/>
<dbReference type="InterPro" id="IPR011009">
    <property type="entry name" value="Kinase-like_dom_sf"/>
</dbReference>
<name>G7L475_MEDTR</name>
<proteinExistence type="predicted"/>
<protein>
    <submittedName>
        <fullName evidence="7">Serine/Threonine kinase family protein</fullName>
    </submittedName>
</protein>
<organism evidence="7 9">
    <name type="scientific">Medicago truncatula</name>
    <name type="common">Barrel medic</name>
    <name type="synonym">Medicago tribuloides</name>
    <dbReference type="NCBI Taxonomy" id="3880"/>
    <lineage>
        <taxon>Eukaryota</taxon>
        <taxon>Viridiplantae</taxon>
        <taxon>Streptophyta</taxon>
        <taxon>Embryophyta</taxon>
        <taxon>Tracheophyta</taxon>
        <taxon>Spermatophyta</taxon>
        <taxon>Magnoliopsida</taxon>
        <taxon>eudicotyledons</taxon>
        <taxon>Gunneridae</taxon>
        <taxon>Pentapetalae</taxon>
        <taxon>rosids</taxon>
        <taxon>fabids</taxon>
        <taxon>Fabales</taxon>
        <taxon>Fabaceae</taxon>
        <taxon>Papilionoideae</taxon>
        <taxon>50 kb inversion clade</taxon>
        <taxon>NPAAA clade</taxon>
        <taxon>Hologalegina</taxon>
        <taxon>IRL clade</taxon>
        <taxon>Trifolieae</taxon>
        <taxon>Medicago</taxon>
    </lineage>
</organism>
<reference evidence="7 9" key="2">
    <citation type="journal article" date="2014" name="BMC Genomics">
        <title>An improved genome release (version Mt4.0) for the model legume Medicago truncatula.</title>
        <authorList>
            <person name="Tang H."/>
            <person name="Krishnakumar V."/>
            <person name="Bidwell S."/>
            <person name="Rosen B."/>
            <person name="Chan A."/>
            <person name="Zhou S."/>
            <person name="Gentzbittel L."/>
            <person name="Childs K.L."/>
            <person name="Yandell M."/>
            <person name="Gundlach H."/>
            <person name="Mayer K.F."/>
            <person name="Schwartz D.C."/>
            <person name="Town C.D."/>
        </authorList>
    </citation>
    <scope>GENOME REANNOTATION</scope>
    <source>
        <strain evidence="8 9">cv. Jemalong A17</strain>
    </source>
</reference>
<keyword evidence="4 7" id="KW-0418">Kinase</keyword>
<evidence type="ECO:0000259" key="6">
    <source>
        <dbReference type="PROSITE" id="PS50011"/>
    </source>
</evidence>
<dbReference type="PROSITE" id="PS50011">
    <property type="entry name" value="PROTEIN_KINASE_DOM"/>
    <property type="match status" value="1"/>
</dbReference>
<evidence type="ECO:0000256" key="3">
    <source>
        <dbReference type="ARBA" id="ARBA00022741"/>
    </source>
</evidence>
<dbReference type="Gene3D" id="1.10.510.10">
    <property type="entry name" value="Transferase(Phosphotransferase) domain 1"/>
    <property type="match status" value="1"/>
</dbReference>
<dbReference type="SUPFAM" id="SSF56112">
    <property type="entry name" value="Protein kinase-like (PK-like)"/>
    <property type="match status" value="1"/>
</dbReference>
<evidence type="ECO:0000256" key="2">
    <source>
        <dbReference type="ARBA" id="ARBA00022679"/>
    </source>
</evidence>
<accession>G7L475</accession>
<sequence length="189" mass="21651">MNCTKIHFERYRVEDKLGEGVVGDVHIKTGIPVAIKMMKEFNILESLGHDHIIRLYKVLPNGVGVCAIMQYISEDILKYIKRNRGIKENEIISAVEFGHSKRIVHLDLKPENILFDAHNSLKLVDFGLCEIMRNGYFLQKIPGRKQYAGPKVGIRAVVGMLTVDPIKRITISDIKKHPWFATDLPRYLK</sequence>
<dbReference type="AlphaFoldDB" id="G7L475"/>
<dbReference type="InterPro" id="IPR008271">
    <property type="entry name" value="Ser/Thr_kinase_AS"/>
</dbReference>
<dbReference type="Proteomes" id="UP000002051">
    <property type="component" value="Unassembled WGS sequence"/>
</dbReference>
<keyword evidence="2" id="KW-0808">Transferase</keyword>
<dbReference type="InterPro" id="IPR000719">
    <property type="entry name" value="Prot_kinase_dom"/>
</dbReference>
<keyword evidence="3" id="KW-0547">Nucleotide-binding</keyword>
<dbReference type="Pfam" id="PF00069">
    <property type="entry name" value="Pkinase"/>
    <property type="match status" value="1"/>
</dbReference>
<dbReference type="PANTHER" id="PTHR24346:SF82">
    <property type="entry name" value="KP78A-RELATED"/>
    <property type="match status" value="1"/>
</dbReference>
<keyword evidence="1" id="KW-0723">Serine/threonine-protein kinase</keyword>
<dbReference type="GO" id="GO:0005524">
    <property type="term" value="F:ATP binding"/>
    <property type="evidence" value="ECO:0007669"/>
    <property type="project" value="UniProtKB-KW"/>
</dbReference>
<dbReference type="STRING" id="3880.G7L475"/>
<reference evidence="8" key="3">
    <citation type="submission" date="2015-04" db="UniProtKB">
        <authorList>
            <consortium name="EnsemblPlants"/>
        </authorList>
    </citation>
    <scope>IDENTIFICATION</scope>
    <source>
        <strain evidence="8">cv. Jemalong A17</strain>
    </source>
</reference>
<dbReference type="PROSITE" id="PS00108">
    <property type="entry name" value="PROTEIN_KINASE_ST"/>
    <property type="match status" value="1"/>
</dbReference>